<evidence type="ECO:0000313" key="1">
    <source>
        <dbReference type="EMBL" id="SKA87475.1"/>
    </source>
</evidence>
<dbReference type="Proteomes" id="UP000190042">
    <property type="component" value="Unassembled WGS sequence"/>
</dbReference>
<dbReference type="EMBL" id="FUYJ01000001">
    <property type="protein sequence ID" value="SKA87475.1"/>
    <property type="molecule type" value="Genomic_DNA"/>
</dbReference>
<accession>A0A1T4XEE0</accession>
<protein>
    <recommendedName>
        <fullName evidence="3">DUF2487 domain-containing protein</fullName>
    </recommendedName>
</protein>
<keyword evidence="2" id="KW-1185">Reference proteome</keyword>
<sequence>MTSPNAVESLVCLAGNFELNSYEAMTGGKKMNWVPKDVDTYISQKDYIDTLVVPLISIDTRPETMKNSASSSEFLMNLSMFIEKQFKGRMMFLPPVSYTQSTDLQQLADTLSEDLKQSPFTHIFYLTTDSKWTSVTLEEKVIWLPSIPLETMDNHLRQTIMEDQLRQVLTHFMEEWNVQ</sequence>
<evidence type="ECO:0000313" key="2">
    <source>
        <dbReference type="Proteomes" id="UP000190042"/>
    </source>
</evidence>
<reference evidence="2" key="1">
    <citation type="submission" date="2017-02" db="EMBL/GenBank/DDBJ databases">
        <authorList>
            <person name="Varghese N."/>
            <person name="Submissions S."/>
        </authorList>
    </citation>
    <scope>NUCLEOTIDE SEQUENCE [LARGE SCALE GENOMIC DNA]</scope>
    <source>
        <strain evidence="2">DSM 23966</strain>
    </source>
</reference>
<dbReference type="Pfam" id="PF10673">
    <property type="entry name" value="DUF2487"/>
    <property type="match status" value="1"/>
</dbReference>
<organism evidence="1 2">
    <name type="scientific">Sporosarcina newyorkensis</name>
    <dbReference type="NCBI Taxonomy" id="759851"/>
    <lineage>
        <taxon>Bacteria</taxon>
        <taxon>Bacillati</taxon>
        <taxon>Bacillota</taxon>
        <taxon>Bacilli</taxon>
        <taxon>Bacillales</taxon>
        <taxon>Caryophanaceae</taxon>
        <taxon>Sporosarcina</taxon>
    </lineage>
</organism>
<dbReference type="InterPro" id="IPR019615">
    <property type="entry name" value="DUF2487"/>
</dbReference>
<gene>
    <name evidence="1" type="ORF">SAMN04244570_0519</name>
</gene>
<evidence type="ECO:0008006" key="3">
    <source>
        <dbReference type="Google" id="ProtNLM"/>
    </source>
</evidence>
<dbReference type="AlphaFoldDB" id="A0A1T4XEE0"/>
<proteinExistence type="predicted"/>
<name>A0A1T4XEE0_9BACL</name>